<protein>
    <submittedName>
        <fullName evidence="2">Uncharacterized protein</fullName>
    </submittedName>
</protein>
<comment type="caution">
    <text evidence="2">The sequence shown here is derived from an EMBL/GenBank/DDBJ whole genome shotgun (WGS) entry which is preliminary data.</text>
</comment>
<keyword evidence="3" id="KW-1185">Reference proteome</keyword>
<proteinExistence type="predicted"/>
<reference evidence="3" key="1">
    <citation type="journal article" date="2019" name="Int. J. Syst. Evol. Microbiol.">
        <title>The Global Catalogue of Microorganisms (GCM) 10K type strain sequencing project: providing services to taxonomists for standard genome sequencing and annotation.</title>
        <authorList>
            <consortium name="The Broad Institute Genomics Platform"/>
            <consortium name="The Broad Institute Genome Sequencing Center for Infectious Disease"/>
            <person name="Wu L."/>
            <person name="Ma J."/>
        </authorList>
    </citation>
    <scope>NUCLEOTIDE SEQUENCE [LARGE SCALE GENOMIC DNA]</scope>
    <source>
        <strain evidence="3">JCM 13584</strain>
    </source>
</reference>
<evidence type="ECO:0000313" key="2">
    <source>
        <dbReference type="EMBL" id="GAA1958911.1"/>
    </source>
</evidence>
<gene>
    <name evidence="2" type="ORF">GCM10009717_26760</name>
</gene>
<keyword evidence="1" id="KW-0812">Transmembrane</keyword>
<name>A0ABN2QVJ5_9MICO</name>
<accession>A0ABN2QVJ5</accession>
<dbReference type="EMBL" id="BAAAMK010000005">
    <property type="protein sequence ID" value="GAA1958911.1"/>
    <property type="molecule type" value="Genomic_DNA"/>
</dbReference>
<evidence type="ECO:0000313" key="3">
    <source>
        <dbReference type="Proteomes" id="UP001499954"/>
    </source>
</evidence>
<sequence length="74" mass="7787">MLMGTVRHLGSFADMNRTTTASTKRRPKTSTLVVLGVVAIAGFLLAVGGFTGADLTAVFQGVENAFDGPQGRRF</sequence>
<feature type="transmembrane region" description="Helical" evidence="1">
    <location>
        <begin position="32"/>
        <end position="53"/>
    </location>
</feature>
<dbReference type="Proteomes" id="UP001499954">
    <property type="component" value="Unassembled WGS sequence"/>
</dbReference>
<evidence type="ECO:0000256" key="1">
    <source>
        <dbReference type="SAM" id="Phobius"/>
    </source>
</evidence>
<keyword evidence="1" id="KW-1133">Transmembrane helix</keyword>
<keyword evidence="1" id="KW-0472">Membrane</keyword>
<organism evidence="2 3">
    <name type="scientific">Agromyces allii</name>
    <dbReference type="NCBI Taxonomy" id="393607"/>
    <lineage>
        <taxon>Bacteria</taxon>
        <taxon>Bacillati</taxon>
        <taxon>Actinomycetota</taxon>
        <taxon>Actinomycetes</taxon>
        <taxon>Micrococcales</taxon>
        <taxon>Microbacteriaceae</taxon>
        <taxon>Agromyces</taxon>
    </lineage>
</organism>